<dbReference type="GO" id="GO:0043541">
    <property type="term" value="C:UDP-N-acetylglucosamine transferase complex"/>
    <property type="evidence" value="ECO:0007669"/>
    <property type="project" value="TreeGrafter"/>
</dbReference>
<feature type="domain" description="Glycosyl transferase family 28 C-terminal" evidence="1">
    <location>
        <begin position="9"/>
        <end position="166"/>
    </location>
</feature>
<dbReference type="GO" id="GO:0006488">
    <property type="term" value="P:dolichol-linked oligosaccharide biosynthetic process"/>
    <property type="evidence" value="ECO:0007669"/>
    <property type="project" value="TreeGrafter"/>
</dbReference>
<dbReference type="Proteomes" id="UP001255856">
    <property type="component" value="Unassembled WGS sequence"/>
</dbReference>
<sequence>MATTPSRKTVFVTVGTTRFDALIEAMDTQEVADVLVARGFTHLVMQVGNAARQRSRLLAEGFEKAGTLSNGLGVAWFDYSPTLAATIRDAALVISHAGAGSAFETLAAGVPLVVVPNPLLMDDHQAELARKLEAMGVLFAARLDTLPEILKSADFGSLAPYEPGDARPIVEAVDALVGRQAGKAE</sequence>
<dbReference type="SUPFAM" id="SSF53756">
    <property type="entry name" value="UDP-Glycosyltransferase/glycogen phosphorylase"/>
    <property type="match status" value="1"/>
</dbReference>
<evidence type="ECO:0000313" key="3">
    <source>
        <dbReference type="Proteomes" id="UP001255856"/>
    </source>
</evidence>
<dbReference type="Pfam" id="PF04101">
    <property type="entry name" value="Glyco_tran_28_C"/>
    <property type="match status" value="1"/>
</dbReference>
<comment type="caution">
    <text evidence="2">The sequence shown here is derived from an EMBL/GenBank/DDBJ whole genome shotgun (WGS) entry which is preliminary data.</text>
</comment>
<gene>
    <name evidence="2" type="ORF">QBZ16_005005</name>
</gene>
<dbReference type="EMBL" id="JASFZW010000008">
    <property type="protein sequence ID" value="KAK2076779.1"/>
    <property type="molecule type" value="Genomic_DNA"/>
</dbReference>
<evidence type="ECO:0000313" key="2">
    <source>
        <dbReference type="EMBL" id="KAK2076779.1"/>
    </source>
</evidence>
<keyword evidence="3" id="KW-1185">Reference proteome</keyword>
<evidence type="ECO:0000259" key="1">
    <source>
        <dbReference type="Pfam" id="PF04101"/>
    </source>
</evidence>
<dbReference type="InterPro" id="IPR007235">
    <property type="entry name" value="Glyco_trans_28_C"/>
</dbReference>
<dbReference type="GO" id="GO:0016758">
    <property type="term" value="F:hexosyltransferase activity"/>
    <property type="evidence" value="ECO:0007669"/>
    <property type="project" value="InterPro"/>
</dbReference>
<proteinExistence type="predicted"/>
<dbReference type="Gene3D" id="3.40.50.2000">
    <property type="entry name" value="Glycogen Phosphorylase B"/>
    <property type="match status" value="1"/>
</dbReference>
<accession>A0AAD9IGM9</accession>
<dbReference type="PANTHER" id="PTHR47043">
    <property type="entry name" value="UDP-N-ACETYLGLUCOSAMINE TRANSFERASE SUBUNIT ALG13"/>
    <property type="match status" value="1"/>
</dbReference>
<organism evidence="2 3">
    <name type="scientific">Prototheca wickerhamii</name>
    <dbReference type="NCBI Taxonomy" id="3111"/>
    <lineage>
        <taxon>Eukaryota</taxon>
        <taxon>Viridiplantae</taxon>
        <taxon>Chlorophyta</taxon>
        <taxon>core chlorophytes</taxon>
        <taxon>Trebouxiophyceae</taxon>
        <taxon>Chlorellales</taxon>
        <taxon>Chlorellaceae</taxon>
        <taxon>Prototheca</taxon>
    </lineage>
</organism>
<dbReference type="AlphaFoldDB" id="A0AAD9IGM9"/>
<dbReference type="PANTHER" id="PTHR47043:SF1">
    <property type="entry name" value="UDP-N-ACETYLGLUCOSAMINE TRANSFERASE SUBUNIT ALG13"/>
    <property type="match status" value="1"/>
</dbReference>
<name>A0AAD9IGM9_PROWI</name>
<dbReference type="InterPro" id="IPR052474">
    <property type="entry name" value="UDP-GlcNAc_transferase"/>
</dbReference>
<reference evidence="2" key="1">
    <citation type="submission" date="2021-01" db="EMBL/GenBank/DDBJ databases">
        <authorList>
            <person name="Eckstrom K.M.E."/>
        </authorList>
    </citation>
    <scope>NUCLEOTIDE SEQUENCE</scope>
    <source>
        <strain evidence="2">UVCC 0001</strain>
    </source>
</reference>
<protein>
    <recommendedName>
        <fullName evidence="1">Glycosyl transferase family 28 C-terminal domain-containing protein</fullName>
    </recommendedName>
</protein>